<dbReference type="Proteomes" id="UP001238163">
    <property type="component" value="Unassembled WGS sequence"/>
</dbReference>
<dbReference type="RefSeq" id="WP_307260374.1">
    <property type="nucleotide sequence ID" value="NZ_JAUSVL010000001.1"/>
</dbReference>
<dbReference type="AlphaFoldDB" id="A0AAE4AP62"/>
<evidence type="ECO:0000313" key="3">
    <source>
        <dbReference type="Proteomes" id="UP001238163"/>
    </source>
</evidence>
<dbReference type="EMBL" id="JAUSVL010000001">
    <property type="protein sequence ID" value="MDQ0289032.1"/>
    <property type="molecule type" value="Genomic_DNA"/>
</dbReference>
<evidence type="ECO:0000256" key="1">
    <source>
        <dbReference type="SAM" id="MobiDB-lite"/>
    </source>
</evidence>
<reference evidence="2" key="1">
    <citation type="submission" date="2023-07" db="EMBL/GenBank/DDBJ databases">
        <title>Genomic Encyclopedia of Type Strains, Phase IV (KMG-IV): sequencing the most valuable type-strain genomes for metagenomic binning, comparative biology and taxonomic classification.</title>
        <authorList>
            <person name="Goeker M."/>
        </authorList>
    </citation>
    <scope>NUCLEOTIDE SEQUENCE</scope>
    <source>
        <strain evidence="2">DSM 24202</strain>
    </source>
</reference>
<evidence type="ECO:0000313" key="2">
    <source>
        <dbReference type="EMBL" id="MDQ0289032.1"/>
    </source>
</evidence>
<feature type="region of interest" description="Disordered" evidence="1">
    <location>
        <begin position="30"/>
        <end position="79"/>
    </location>
</feature>
<keyword evidence="3" id="KW-1185">Reference proteome</keyword>
<gene>
    <name evidence="2" type="ORF">J3R75_001139</name>
</gene>
<organism evidence="2 3">
    <name type="scientific">Oligosphaera ethanolica</name>
    <dbReference type="NCBI Taxonomy" id="760260"/>
    <lineage>
        <taxon>Bacteria</taxon>
        <taxon>Pseudomonadati</taxon>
        <taxon>Lentisphaerota</taxon>
        <taxon>Oligosphaeria</taxon>
        <taxon>Oligosphaerales</taxon>
        <taxon>Oligosphaeraceae</taxon>
        <taxon>Oligosphaera</taxon>
    </lineage>
</organism>
<proteinExistence type="predicted"/>
<comment type="caution">
    <text evidence="2">The sequence shown here is derived from an EMBL/GenBank/DDBJ whole genome shotgun (WGS) entry which is preliminary data.</text>
</comment>
<sequence length="79" mass="8470">MDWTVGTFGTLGNDALDSWERRRPGGIIPGSAAVPAASFLGPPPSRRHHSWDRRRPGGIHPGTAAVPALFGPERPDYVV</sequence>
<protein>
    <submittedName>
        <fullName evidence="2">Uncharacterized protein</fullName>
    </submittedName>
</protein>
<accession>A0AAE4AP62</accession>
<name>A0AAE4AP62_9BACT</name>